<dbReference type="InterPro" id="IPR019402">
    <property type="entry name" value="CWH43_N"/>
</dbReference>
<dbReference type="STRING" id="796604.A0A2X0MEJ4"/>
<keyword evidence="8" id="KW-1185">Reference proteome</keyword>
<name>A0A2X0MEJ4_9BASI</name>
<evidence type="ECO:0000313" key="7">
    <source>
        <dbReference type="EMBL" id="SGY77384.1"/>
    </source>
</evidence>
<feature type="domain" description="CWH43-like N-terminal" evidence="6">
    <location>
        <begin position="1"/>
        <end position="204"/>
    </location>
</feature>
<dbReference type="AlphaFoldDB" id="A0A2X0MEJ4"/>
<sequence length="221" mass="24190">MSQVGSFHENLFIPGCTFTAVFYSATLLLERWLRHTHRIPGSSRPDIVRYGVFSCVFGFFGGSALLLISICDVYRHAAAHWASTLVFVLCMAASSICQTIQVRRLGSLLSQDADADHSKSDEGSHDGHGQGLKRSGRIKLVILVIALACTLSFAVLFGVCFTEPNTRAPSLRCNRVESASATFEWIVAFLFDLFLCTFILDLAPAVTRRVSFECSGTVDGL</sequence>
<evidence type="ECO:0000256" key="2">
    <source>
        <dbReference type="ARBA" id="ARBA00022692"/>
    </source>
</evidence>
<dbReference type="Proteomes" id="UP000249464">
    <property type="component" value="Unassembled WGS sequence"/>
</dbReference>
<feature type="transmembrane region" description="Helical" evidence="5">
    <location>
        <begin position="12"/>
        <end position="29"/>
    </location>
</feature>
<gene>
    <name evidence="7" type="primary">BQ5605_C005g03621</name>
    <name evidence="7" type="ORF">BQ5605_C005G03621</name>
</gene>
<reference evidence="7 8" key="1">
    <citation type="submission" date="2016-11" db="EMBL/GenBank/DDBJ databases">
        <authorList>
            <person name="Jaros S."/>
            <person name="Januszkiewicz K."/>
            <person name="Wedrychowicz H."/>
        </authorList>
    </citation>
    <scope>NUCLEOTIDE SEQUENCE [LARGE SCALE GENOMIC DNA]</scope>
</reference>
<dbReference type="PANTHER" id="PTHR21324:SF2">
    <property type="entry name" value="EG:22E5.9 PROTEIN"/>
    <property type="match status" value="1"/>
</dbReference>
<proteinExistence type="predicted"/>
<dbReference type="EMBL" id="FQNC01000047">
    <property type="protein sequence ID" value="SGY77384.1"/>
    <property type="molecule type" value="Genomic_DNA"/>
</dbReference>
<evidence type="ECO:0000256" key="4">
    <source>
        <dbReference type="ARBA" id="ARBA00023136"/>
    </source>
</evidence>
<evidence type="ECO:0000256" key="5">
    <source>
        <dbReference type="SAM" id="Phobius"/>
    </source>
</evidence>
<evidence type="ECO:0000256" key="1">
    <source>
        <dbReference type="ARBA" id="ARBA00004127"/>
    </source>
</evidence>
<keyword evidence="3 5" id="KW-1133">Transmembrane helix</keyword>
<evidence type="ECO:0000313" key="8">
    <source>
        <dbReference type="Proteomes" id="UP000249464"/>
    </source>
</evidence>
<feature type="transmembrane region" description="Helical" evidence="5">
    <location>
        <begin position="76"/>
        <end position="97"/>
    </location>
</feature>
<dbReference type="PANTHER" id="PTHR21324">
    <property type="entry name" value="FASTING-INDUCIBLE INTEGRAL MEMBRANE PROTEIN TM6P1-RELATED"/>
    <property type="match status" value="1"/>
</dbReference>
<comment type="subcellular location">
    <subcellularLocation>
        <location evidence="1">Endomembrane system</location>
        <topology evidence="1">Multi-pass membrane protein</topology>
    </subcellularLocation>
</comment>
<dbReference type="InterPro" id="IPR050911">
    <property type="entry name" value="DRAM/TMEM150_Autophagy_Mod"/>
</dbReference>
<keyword evidence="4 5" id="KW-0472">Membrane</keyword>
<feature type="transmembrane region" description="Helical" evidence="5">
    <location>
        <begin position="50"/>
        <end position="70"/>
    </location>
</feature>
<accession>A0A2X0MEJ4</accession>
<protein>
    <submittedName>
        <fullName evidence="7">BQ5605_C005g03621 protein</fullName>
    </submittedName>
</protein>
<feature type="transmembrane region" description="Helical" evidence="5">
    <location>
        <begin position="182"/>
        <end position="203"/>
    </location>
</feature>
<dbReference type="Pfam" id="PF10277">
    <property type="entry name" value="Frag1"/>
    <property type="match status" value="1"/>
</dbReference>
<feature type="transmembrane region" description="Helical" evidence="5">
    <location>
        <begin position="140"/>
        <end position="162"/>
    </location>
</feature>
<dbReference type="GO" id="GO:0012505">
    <property type="term" value="C:endomembrane system"/>
    <property type="evidence" value="ECO:0007669"/>
    <property type="project" value="UniProtKB-SubCell"/>
</dbReference>
<organism evidence="7 8">
    <name type="scientific">Microbotryum silenes-dioicae</name>
    <dbReference type="NCBI Taxonomy" id="796604"/>
    <lineage>
        <taxon>Eukaryota</taxon>
        <taxon>Fungi</taxon>
        <taxon>Dikarya</taxon>
        <taxon>Basidiomycota</taxon>
        <taxon>Pucciniomycotina</taxon>
        <taxon>Microbotryomycetes</taxon>
        <taxon>Microbotryales</taxon>
        <taxon>Microbotryaceae</taxon>
        <taxon>Microbotryum</taxon>
    </lineage>
</organism>
<keyword evidence="2 5" id="KW-0812">Transmembrane</keyword>
<dbReference type="GO" id="GO:0005886">
    <property type="term" value="C:plasma membrane"/>
    <property type="evidence" value="ECO:0007669"/>
    <property type="project" value="TreeGrafter"/>
</dbReference>
<evidence type="ECO:0000259" key="6">
    <source>
        <dbReference type="Pfam" id="PF10277"/>
    </source>
</evidence>
<evidence type="ECO:0000256" key="3">
    <source>
        <dbReference type="ARBA" id="ARBA00022989"/>
    </source>
</evidence>